<evidence type="ECO:0000256" key="2">
    <source>
        <dbReference type="ARBA" id="ARBA00009288"/>
    </source>
</evidence>
<dbReference type="Pfam" id="PF02335">
    <property type="entry name" value="Cytochrom_C552"/>
    <property type="match status" value="1"/>
</dbReference>
<evidence type="ECO:0000313" key="13">
    <source>
        <dbReference type="Proteomes" id="UP001157439"/>
    </source>
</evidence>
<dbReference type="InterPro" id="IPR003321">
    <property type="entry name" value="Cyt_c552"/>
</dbReference>
<name>A0AA37TVZ0_9GAMM</name>
<evidence type="ECO:0000256" key="5">
    <source>
        <dbReference type="ARBA" id="ARBA00022723"/>
    </source>
</evidence>
<dbReference type="GO" id="GO:0019645">
    <property type="term" value="P:anaerobic electron transport chain"/>
    <property type="evidence" value="ECO:0007669"/>
    <property type="project" value="TreeGrafter"/>
</dbReference>
<comment type="caution">
    <text evidence="12">The sequence shown here is derived from an EMBL/GenBank/DDBJ whole genome shotgun (WGS) entry which is preliminary data.</text>
</comment>
<dbReference type="SUPFAM" id="SSF48695">
    <property type="entry name" value="Multiheme cytochromes"/>
    <property type="match status" value="1"/>
</dbReference>
<evidence type="ECO:0000256" key="9">
    <source>
        <dbReference type="ARBA" id="ARBA00023004"/>
    </source>
</evidence>
<keyword evidence="7" id="KW-0106">Calcium</keyword>
<comment type="catalytic activity">
    <reaction evidence="10">
        <text>6 Fe(III)-[cytochrome c] + NH4(+) + 2 H2O = 6 Fe(II)-[cytochrome c] + nitrite + 8 H(+)</text>
        <dbReference type="Rhea" id="RHEA:13089"/>
        <dbReference type="Rhea" id="RHEA-COMP:10350"/>
        <dbReference type="Rhea" id="RHEA-COMP:14399"/>
        <dbReference type="ChEBI" id="CHEBI:15377"/>
        <dbReference type="ChEBI" id="CHEBI:15378"/>
        <dbReference type="ChEBI" id="CHEBI:16301"/>
        <dbReference type="ChEBI" id="CHEBI:28938"/>
        <dbReference type="ChEBI" id="CHEBI:29033"/>
        <dbReference type="ChEBI" id="CHEBI:29034"/>
        <dbReference type="EC" id="1.7.2.2"/>
    </reaction>
</comment>
<evidence type="ECO:0000256" key="3">
    <source>
        <dbReference type="ARBA" id="ARBA00011887"/>
    </source>
</evidence>
<sequence length="519" mass="58142">MKIKKIAIAAAIASAITGMHAIAADKTDLYNSDNWKGQFPDQYQTWASTEQNNPANGLPEDYLVVNPNLVIAWAGYGFAKDYNRARGHHFAVTDVIQSLRTGGPMGDTDGPMAASCWSCKTPDVARMYDEVGEGTFANNKFGKWGSEMANTIGCADCHELGKDDIRLSRPYAARAMNAIDRPFEKQNHAEQGNQVCAQCHVEYYFDGKDDKKVKYPWDQWKPGVETQYIGKNGAKTDLYKGYASEAGLAYYDLIGFNDWTNAISGAPMLKTQHPEYENLADRRNHETVDMDEYNHETFTCITCHTPKQKNSKGQEYTDHNVRFDFAKLPEDCSGCHDSGDIDDILKARKAEIDEMRFGKDGVDGRLTQIHFWTQAIWKSKGVLGLESGKSIAEAKKAYEAALPKDKDMQELTTHIRNAQWFWDSATASHGIHAHNPEEAKRLLTRAKDELNLAEKKAASLLKKPANLPVYKLNDEASKVAAQKAAGLNYDAMVKEKNKFIKERVEKTWPHELKGGSIHD</sequence>
<dbReference type="Gene3D" id="1.10.1130.10">
    <property type="entry name" value="Flavocytochrome C3, Chain A"/>
    <property type="match status" value="1"/>
</dbReference>
<dbReference type="InterPro" id="IPR036280">
    <property type="entry name" value="Multihaem_cyt_sf"/>
</dbReference>
<organism evidence="12 13">
    <name type="scientific">Paraferrimonas haliotis</name>
    <dbReference type="NCBI Taxonomy" id="2013866"/>
    <lineage>
        <taxon>Bacteria</taxon>
        <taxon>Pseudomonadati</taxon>
        <taxon>Pseudomonadota</taxon>
        <taxon>Gammaproteobacteria</taxon>
        <taxon>Alteromonadales</taxon>
        <taxon>Ferrimonadaceae</taxon>
        <taxon>Paraferrimonas</taxon>
    </lineage>
</organism>
<dbReference type="GO" id="GO:0046872">
    <property type="term" value="F:metal ion binding"/>
    <property type="evidence" value="ECO:0007669"/>
    <property type="project" value="UniProtKB-KW"/>
</dbReference>
<dbReference type="GO" id="GO:0030288">
    <property type="term" value="C:outer membrane-bounded periplasmic space"/>
    <property type="evidence" value="ECO:0007669"/>
    <property type="project" value="TreeGrafter"/>
</dbReference>
<dbReference type="CDD" id="cd00548">
    <property type="entry name" value="NrfA-like"/>
    <property type="match status" value="1"/>
</dbReference>
<keyword evidence="9" id="KW-0408">Iron</keyword>
<comment type="subcellular location">
    <subcellularLocation>
        <location evidence="1">Cell envelope</location>
    </subcellularLocation>
</comment>
<dbReference type="EMBL" id="BSPO01000003">
    <property type="protein sequence ID" value="GLS84039.1"/>
    <property type="molecule type" value="Genomic_DNA"/>
</dbReference>
<evidence type="ECO:0000256" key="8">
    <source>
        <dbReference type="ARBA" id="ARBA00023002"/>
    </source>
</evidence>
<dbReference type="GO" id="GO:0042279">
    <property type="term" value="F:nitrite reductase (cytochrome, ammonia-forming) activity"/>
    <property type="evidence" value="ECO:0007669"/>
    <property type="project" value="UniProtKB-EC"/>
</dbReference>
<evidence type="ECO:0000256" key="4">
    <source>
        <dbReference type="ARBA" id="ARBA00022617"/>
    </source>
</evidence>
<proteinExistence type="inferred from homology"/>
<keyword evidence="4" id="KW-0349">Heme</keyword>
<dbReference type="Proteomes" id="UP001157439">
    <property type="component" value="Unassembled WGS sequence"/>
</dbReference>
<evidence type="ECO:0000256" key="1">
    <source>
        <dbReference type="ARBA" id="ARBA00004196"/>
    </source>
</evidence>
<dbReference type="EC" id="1.7.2.2" evidence="3"/>
<evidence type="ECO:0000256" key="10">
    <source>
        <dbReference type="ARBA" id="ARBA00049131"/>
    </source>
</evidence>
<keyword evidence="13" id="KW-1185">Reference proteome</keyword>
<reference evidence="12 13" key="1">
    <citation type="journal article" date="2014" name="Int. J. Syst. Evol. Microbiol.">
        <title>Complete genome sequence of Corynebacterium casei LMG S-19264T (=DSM 44701T), isolated from a smear-ripened cheese.</title>
        <authorList>
            <consortium name="US DOE Joint Genome Institute (JGI-PGF)"/>
            <person name="Walter F."/>
            <person name="Albersmeier A."/>
            <person name="Kalinowski J."/>
            <person name="Ruckert C."/>
        </authorList>
    </citation>
    <scope>NUCLEOTIDE SEQUENCE [LARGE SCALE GENOMIC DNA]</scope>
    <source>
        <strain evidence="12 13">NBRC 112785</strain>
    </source>
</reference>
<dbReference type="AlphaFoldDB" id="A0AA37TVZ0"/>
<dbReference type="RefSeq" id="WP_095498474.1">
    <property type="nucleotide sequence ID" value="NZ_BSPO01000003.1"/>
</dbReference>
<evidence type="ECO:0000256" key="7">
    <source>
        <dbReference type="ARBA" id="ARBA00022837"/>
    </source>
</evidence>
<dbReference type="GO" id="GO:0020037">
    <property type="term" value="F:heme binding"/>
    <property type="evidence" value="ECO:0007669"/>
    <property type="project" value="TreeGrafter"/>
</dbReference>
<evidence type="ECO:0000256" key="6">
    <source>
        <dbReference type="ARBA" id="ARBA00022729"/>
    </source>
</evidence>
<keyword evidence="8" id="KW-0560">Oxidoreductase</keyword>
<dbReference type="PANTHER" id="PTHR30633">
    <property type="entry name" value="CYTOCHROME C-552 RESPIRATORY NITRITE REDUCTASE"/>
    <property type="match status" value="1"/>
</dbReference>
<comment type="similarity">
    <text evidence="2">Belongs to the cytochrome c-552 family.</text>
</comment>
<keyword evidence="5" id="KW-0479">Metal-binding</keyword>
<dbReference type="PANTHER" id="PTHR30633:SF0">
    <property type="entry name" value="CYTOCHROME C-552"/>
    <property type="match status" value="1"/>
</dbReference>
<feature type="chain" id="PRO_5041329788" description="nitrite reductase (cytochrome; ammonia-forming)" evidence="11">
    <location>
        <begin position="24"/>
        <end position="519"/>
    </location>
</feature>
<protein>
    <recommendedName>
        <fullName evidence="3">nitrite reductase (cytochrome; ammonia-forming)</fullName>
        <ecNumber evidence="3">1.7.2.2</ecNumber>
    </recommendedName>
</protein>
<accession>A0AA37TVZ0</accession>
<keyword evidence="6 11" id="KW-0732">Signal</keyword>
<evidence type="ECO:0000256" key="11">
    <source>
        <dbReference type="SAM" id="SignalP"/>
    </source>
</evidence>
<dbReference type="Gene3D" id="1.20.140.10">
    <property type="entry name" value="Butyryl-CoA Dehydrogenase, subunit A, domain 3"/>
    <property type="match status" value="1"/>
</dbReference>
<feature type="signal peptide" evidence="11">
    <location>
        <begin position="1"/>
        <end position="23"/>
    </location>
</feature>
<gene>
    <name evidence="12" type="primary">nrfA_2</name>
    <name evidence="12" type="ORF">GCM10007894_20160</name>
</gene>
<evidence type="ECO:0000313" key="12">
    <source>
        <dbReference type="EMBL" id="GLS84039.1"/>
    </source>
</evidence>